<proteinExistence type="predicted"/>
<name>A0A6J6F6A0_9ZZZZ</name>
<dbReference type="AlphaFoldDB" id="A0A6J6F6A0"/>
<gene>
    <name evidence="1" type="ORF">UFOPK1726_01096</name>
</gene>
<protein>
    <submittedName>
        <fullName evidence="1">Unannotated protein</fullName>
    </submittedName>
</protein>
<sequence length="256" mass="26687">MIDRGCDHRGARPVILRGFERGERVGLGFKRAQRGATHRALRVGAVVIKTAGDGFRLLVLHFPHAAKVVVTIRTHGGIRGAVDRAAGVVVNDGLIVEVDDIQCAVGANAVFDRAEPQVLAAHELGFLATGLFVSLVADSLLLDELVMHDVERGFGGEVAVVPLRGPRAAFIDGATGGGGEIADLVDLHIGLLRPRHGGEGLLAADHAFPARGAGDFAFGQHILRQHDVEEHGAAGGLREEHLAVGGDVEAPSVAAA</sequence>
<organism evidence="1">
    <name type="scientific">freshwater metagenome</name>
    <dbReference type="NCBI Taxonomy" id="449393"/>
    <lineage>
        <taxon>unclassified sequences</taxon>
        <taxon>metagenomes</taxon>
        <taxon>ecological metagenomes</taxon>
    </lineage>
</organism>
<accession>A0A6J6F6A0</accession>
<evidence type="ECO:0000313" key="1">
    <source>
        <dbReference type="EMBL" id="CAB4583847.1"/>
    </source>
</evidence>
<reference evidence="1" key="1">
    <citation type="submission" date="2020-05" db="EMBL/GenBank/DDBJ databases">
        <authorList>
            <person name="Chiriac C."/>
            <person name="Salcher M."/>
            <person name="Ghai R."/>
            <person name="Kavagutti S V."/>
        </authorList>
    </citation>
    <scope>NUCLEOTIDE SEQUENCE</scope>
</reference>
<dbReference type="EMBL" id="CAEZTT010000154">
    <property type="protein sequence ID" value="CAB4583847.1"/>
    <property type="molecule type" value="Genomic_DNA"/>
</dbReference>